<dbReference type="InterPro" id="IPR029032">
    <property type="entry name" value="AhpD-like"/>
</dbReference>
<protein>
    <submittedName>
        <fullName evidence="2">Carboxymuconolactone decarboxylase family protein</fullName>
    </submittedName>
</protein>
<gene>
    <name evidence="2" type="ORF">NPRO_24770</name>
</gene>
<name>A0A809RY62_9BACT</name>
<dbReference type="SUPFAM" id="SSF69118">
    <property type="entry name" value="AhpD-like"/>
    <property type="match status" value="1"/>
</dbReference>
<accession>A0A809RY62</accession>
<dbReference type="Proteomes" id="UP000662873">
    <property type="component" value="Chromosome"/>
</dbReference>
<dbReference type="Gene3D" id="1.20.1290.10">
    <property type="entry name" value="AhpD-like"/>
    <property type="match status" value="1"/>
</dbReference>
<sequence length="110" mass="11739">MGKVPGHYSRFLEKHPEVASAYRKLSQAVAEDGPLDPKTCALIKLGMSVAANREGATHSHTRKAIEAGATPDEIRHAVLQGTTTLGFPQMMAGLAWVEDVLAGSRSDAKE</sequence>
<evidence type="ECO:0000259" key="1">
    <source>
        <dbReference type="Pfam" id="PF02627"/>
    </source>
</evidence>
<dbReference type="PANTHER" id="PTHR33930">
    <property type="entry name" value="ALKYL HYDROPEROXIDE REDUCTASE AHPD"/>
    <property type="match status" value="1"/>
</dbReference>
<evidence type="ECO:0000313" key="3">
    <source>
        <dbReference type="Proteomes" id="UP000662873"/>
    </source>
</evidence>
<proteinExistence type="predicted"/>
<dbReference type="Pfam" id="PF02627">
    <property type="entry name" value="CMD"/>
    <property type="match status" value="1"/>
</dbReference>
<feature type="domain" description="Carboxymuconolactone decarboxylase-like" evidence="1">
    <location>
        <begin position="16"/>
        <end position="99"/>
    </location>
</feature>
<reference evidence="2" key="1">
    <citation type="journal article" name="DNA Res.">
        <title>The physiological potential of anammox bacteria as revealed by their core genome structure.</title>
        <authorList>
            <person name="Okubo T."/>
            <person name="Toyoda A."/>
            <person name="Fukuhara K."/>
            <person name="Uchiyama I."/>
            <person name="Harigaya Y."/>
            <person name="Kuroiwa M."/>
            <person name="Suzuki T."/>
            <person name="Murakami Y."/>
            <person name="Suwa Y."/>
            <person name="Takami H."/>
        </authorList>
    </citation>
    <scope>NUCLEOTIDE SEQUENCE</scope>
    <source>
        <strain evidence="2">317325-2</strain>
    </source>
</reference>
<dbReference type="PANTHER" id="PTHR33930:SF2">
    <property type="entry name" value="BLR3452 PROTEIN"/>
    <property type="match status" value="1"/>
</dbReference>
<dbReference type="GO" id="GO:0051920">
    <property type="term" value="F:peroxiredoxin activity"/>
    <property type="evidence" value="ECO:0007669"/>
    <property type="project" value="InterPro"/>
</dbReference>
<evidence type="ECO:0000313" key="2">
    <source>
        <dbReference type="EMBL" id="BBO24882.1"/>
    </source>
</evidence>
<dbReference type="EMBL" id="AP021858">
    <property type="protein sequence ID" value="BBO24882.1"/>
    <property type="molecule type" value="Genomic_DNA"/>
</dbReference>
<dbReference type="AlphaFoldDB" id="A0A809RY62"/>
<dbReference type="InterPro" id="IPR003779">
    <property type="entry name" value="CMD-like"/>
</dbReference>
<organism evidence="2 3">
    <name type="scientific">Candidatus Nitrosymbiomonas proteolyticus</name>
    <dbReference type="NCBI Taxonomy" id="2608984"/>
    <lineage>
        <taxon>Bacteria</taxon>
        <taxon>Bacillati</taxon>
        <taxon>Armatimonadota</taxon>
        <taxon>Armatimonadota incertae sedis</taxon>
        <taxon>Candidatus Nitrosymbiomonas</taxon>
    </lineage>
</organism>
<dbReference type="KEGG" id="npy:NPRO_24770"/>